<keyword evidence="3 11" id="KW-0808">Transferase</keyword>
<dbReference type="InterPro" id="IPR017441">
    <property type="entry name" value="Protein_kinase_ATP_BS"/>
</dbReference>
<accession>A0A853C7H9</accession>
<dbReference type="AlphaFoldDB" id="A0A853C7H9"/>
<reference evidence="11 12" key="1">
    <citation type="submission" date="2020-07" db="EMBL/GenBank/DDBJ databases">
        <title>Sequencing the genomes of 1000 actinobacteria strains.</title>
        <authorList>
            <person name="Klenk H.-P."/>
        </authorList>
    </citation>
    <scope>NUCLEOTIDE SEQUENCE [LARGE SCALE GENOMIC DNA]</scope>
    <source>
        <strain evidence="11 12">DSM 103833</strain>
    </source>
</reference>
<dbReference type="EC" id="2.7.11.1" evidence="1"/>
<evidence type="ECO:0000256" key="5">
    <source>
        <dbReference type="ARBA" id="ARBA00022777"/>
    </source>
</evidence>
<dbReference type="Pfam" id="PF00069">
    <property type="entry name" value="Pkinase"/>
    <property type="match status" value="1"/>
</dbReference>
<dbReference type="PANTHER" id="PTHR43289:SF6">
    <property type="entry name" value="SERINE_THREONINE-PROTEIN KINASE NEKL-3"/>
    <property type="match status" value="1"/>
</dbReference>
<keyword evidence="9" id="KW-1133">Transmembrane helix</keyword>
<dbReference type="CDD" id="cd14014">
    <property type="entry name" value="STKc_PknB_like"/>
    <property type="match status" value="1"/>
</dbReference>
<keyword evidence="6 7" id="KW-0067">ATP-binding</keyword>
<name>A0A853C7H9_9ACTN</name>
<dbReference type="SMART" id="SM00220">
    <property type="entry name" value="S_TKc"/>
    <property type="match status" value="1"/>
</dbReference>
<evidence type="ECO:0000256" key="9">
    <source>
        <dbReference type="SAM" id="Phobius"/>
    </source>
</evidence>
<dbReference type="EMBL" id="JACCFP010000001">
    <property type="protein sequence ID" value="NYJ03111.1"/>
    <property type="molecule type" value="Genomic_DNA"/>
</dbReference>
<evidence type="ECO:0000256" key="1">
    <source>
        <dbReference type="ARBA" id="ARBA00012513"/>
    </source>
</evidence>
<comment type="caution">
    <text evidence="11">The sequence shown here is derived from an EMBL/GenBank/DDBJ whole genome shotgun (WGS) entry which is preliminary data.</text>
</comment>
<evidence type="ECO:0000259" key="10">
    <source>
        <dbReference type="PROSITE" id="PS50011"/>
    </source>
</evidence>
<dbReference type="PROSITE" id="PS00107">
    <property type="entry name" value="PROTEIN_KINASE_ATP"/>
    <property type="match status" value="1"/>
</dbReference>
<keyword evidence="9" id="KW-0812">Transmembrane</keyword>
<dbReference type="Gene3D" id="1.10.510.10">
    <property type="entry name" value="Transferase(Phosphotransferase) domain 1"/>
    <property type="match status" value="1"/>
</dbReference>
<feature type="compositionally biased region" description="Pro residues" evidence="8">
    <location>
        <begin position="315"/>
        <end position="324"/>
    </location>
</feature>
<feature type="transmembrane region" description="Helical" evidence="9">
    <location>
        <begin position="357"/>
        <end position="379"/>
    </location>
</feature>
<feature type="region of interest" description="Disordered" evidence="8">
    <location>
        <begin position="288"/>
        <end position="332"/>
    </location>
</feature>
<proteinExistence type="predicted"/>
<evidence type="ECO:0000313" key="11">
    <source>
        <dbReference type="EMBL" id="NYJ03111.1"/>
    </source>
</evidence>
<keyword evidence="9" id="KW-0472">Membrane</keyword>
<dbReference type="GO" id="GO:0004674">
    <property type="term" value="F:protein serine/threonine kinase activity"/>
    <property type="evidence" value="ECO:0007669"/>
    <property type="project" value="UniProtKB-KW"/>
</dbReference>
<dbReference type="Gene3D" id="3.30.200.20">
    <property type="entry name" value="Phosphorylase Kinase, domain 1"/>
    <property type="match status" value="1"/>
</dbReference>
<dbReference type="PROSITE" id="PS00108">
    <property type="entry name" value="PROTEIN_KINASE_ST"/>
    <property type="match status" value="1"/>
</dbReference>
<feature type="domain" description="Protein kinase" evidence="10">
    <location>
        <begin position="25"/>
        <end position="287"/>
    </location>
</feature>
<sequence length="490" mass="50225">MPPNPPSGPGPAPGSLRPGDRVGPYLLVRQIGKGGMGIVFEAVDGVLDRRVALKIISPHLAGDPGFRARFTREAQAQASLDSPHVVTVFAHGEVAGALYIASQLIPDGDLGQMVRRQGAPPPGIALDLIAQIADGLADAHAMGLVHRDIKPANVLLRIRGEKVSAYLADFGIARRVDSTGMTTDGTAVGTPSYMAPELHTGGTAGPASDVYSLGCLLWAALCGQAPYVGTSDYQIVTAHVSQPVPQIVETGTFEREVNRILRTAMAKSPGDRYASAGSLRDDLRSVLRTSAPSSARVLPQSGSGTAMRPAVDQSPAPPSSPAPPTATGYSAAHQPTAGAHHFFTPSPAPPARRRTGLIVGAVAAVVLVIGGGAAAALVLDDDGGEGGGGGRTTAPVTESTDADGLTPDERTAVQNIAEGLAAEGDVEAAEAECVARGLVREHGLDGLIDAGLINEDLEIVETTSTEIDPGIWTDIISIGVSCILDPTPTE</sequence>
<evidence type="ECO:0000256" key="8">
    <source>
        <dbReference type="SAM" id="MobiDB-lite"/>
    </source>
</evidence>
<evidence type="ECO:0000313" key="12">
    <source>
        <dbReference type="Proteomes" id="UP000530424"/>
    </source>
</evidence>
<evidence type="ECO:0000256" key="6">
    <source>
        <dbReference type="ARBA" id="ARBA00022840"/>
    </source>
</evidence>
<keyword evidence="5 11" id="KW-0418">Kinase</keyword>
<dbReference type="InterPro" id="IPR008271">
    <property type="entry name" value="Ser/Thr_kinase_AS"/>
</dbReference>
<dbReference type="PANTHER" id="PTHR43289">
    <property type="entry name" value="MITOGEN-ACTIVATED PROTEIN KINASE KINASE KINASE 20-RELATED"/>
    <property type="match status" value="1"/>
</dbReference>
<dbReference type="RefSeq" id="WP_179669397.1">
    <property type="nucleotide sequence ID" value="NZ_JACCFP010000001.1"/>
</dbReference>
<dbReference type="GO" id="GO:0005524">
    <property type="term" value="F:ATP binding"/>
    <property type="evidence" value="ECO:0007669"/>
    <property type="project" value="UniProtKB-UniRule"/>
</dbReference>
<organism evidence="11 12">
    <name type="scientific">Nocardioides thalensis</name>
    <dbReference type="NCBI Taxonomy" id="1914755"/>
    <lineage>
        <taxon>Bacteria</taxon>
        <taxon>Bacillati</taxon>
        <taxon>Actinomycetota</taxon>
        <taxon>Actinomycetes</taxon>
        <taxon>Propionibacteriales</taxon>
        <taxon>Nocardioidaceae</taxon>
        <taxon>Nocardioides</taxon>
    </lineage>
</organism>
<feature type="binding site" evidence="7">
    <location>
        <position position="54"/>
    </location>
    <ligand>
        <name>ATP</name>
        <dbReference type="ChEBI" id="CHEBI:30616"/>
    </ligand>
</feature>
<keyword evidence="12" id="KW-1185">Reference proteome</keyword>
<gene>
    <name evidence="11" type="ORF">HNR19_003809</name>
</gene>
<dbReference type="SUPFAM" id="SSF56112">
    <property type="entry name" value="Protein kinase-like (PK-like)"/>
    <property type="match status" value="1"/>
</dbReference>
<dbReference type="InterPro" id="IPR011009">
    <property type="entry name" value="Kinase-like_dom_sf"/>
</dbReference>
<protein>
    <recommendedName>
        <fullName evidence="1">non-specific serine/threonine protein kinase</fullName>
        <ecNumber evidence="1">2.7.11.1</ecNumber>
    </recommendedName>
</protein>
<evidence type="ECO:0000256" key="7">
    <source>
        <dbReference type="PROSITE-ProRule" id="PRU10141"/>
    </source>
</evidence>
<dbReference type="PROSITE" id="PS50011">
    <property type="entry name" value="PROTEIN_KINASE_DOM"/>
    <property type="match status" value="1"/>
</dbReference>
<evidence type="ECO:0000256" key="3">
    <source>
        <dbReference type="ARBA" id="ARBA00022679"/>
    </source>
</evidence>
<evidence type="ECO:0000256" key="2">
    <source>
        <dbReference type="ARBA" id="ARBA00022527"/>
    </source>
</evidence>
<dbReference type="InterPro" id="IPR000719">
    <property type="entry name" value="Prot_kinase_dom"/>
</dbReference>
<keyword evidence="2" id="KW-0723">Serine/threonine-protein kinase</keyword>
<keyword evidence="4 7" id="KW-0547">Nucleotide-binding</keyword>
<dbReference type="Proteomes" id="UP000530424">
    <property type="component" value="Unassembled WGS sequence"/>
</dbReference>
<evidence type="ECO:0000256" key="4">
    <source>
        <dbReference type="ARBA" id="ARBA00022741"/>
    </source>
</evidence>